<evidence type="ECO:0000313" key="1">
    <source>
        <dbReference type="EMBL" id="CAB4161853.1"/>
    </source>
</evidence>
<accession>A0A6J5NSB9</accession>
<sequence>MTRLELLSRIAPRMQLIETATERGCAVLHRKGITPTNDAVAAWVERHPEATLTRTLIGRPKFNAYMYAEGEEWRQWDLRPYGMLRDCLANIRELEASLAELYLTPQIDDFHFAAASFYACLAGMRADVTELWFKVRESYLDPKRLP</sequence>
<name>A0A6J5NSB9_9CAUD</name>
<protein>
    <submittedName>
        <fullName evidence="1">Uncharacterized protein</fullName>
    </submittedName>
</protein>
<dbReference type="EMBL" id="LR796738">
    <property type="protein sequence ID" value="CAB4161853.1"/>
    <property type="molecule type" value="Genomic_DNA"/>
</dbReference>
<organism evidence="1">
    <name type="scientific">uncultured Caudovirales phage</name>
    <dbReference type="NCBI Taxonomy" id="2100421"/>
    <lineage>
        <taxon>Viruses</taxon>
        <taxon>Duplodnaviria</taxon>
        <taxon>Heunggongvirae</taxon>
        <taxon>Uroviricota</taxon>
        <taxon>Caudoviricetes</taxon>
        <taxon>Peduoviridae</taxon>
        <taxon>Maltschvirus</taxon>
        <taxon>Maltschvirus maltsch</taxon>
    </lineage>
</organism>
<reference evidence="1" key="1">
    <citation type="submission" date="2020-04" db="EMBL/GenBank/DDBJ databases">
        <authorList>
            <person name="Chiriac C."/>
            <person name="Salcher M."/>
            <person name="Ghai R."/>
            <person name="Kavagutti S V."/>
        </authorList>
    </citation>
    <scope>NUCLEOTIDE SEQUENCE</scope>
</reference>
<proteinExistence type="predicted"/>
<gene>
    <name evidence="1" type="ORF">UFOVP783_2</name>
</gene>